<dbReference type="Proteomes" id="UP000238296">
    <property type="component" value="Unassembled WGS sequence"/>
</dbReference>
<evidence type="ECO:0000256" key="1">
    <source>
        <dbReference type="SAM" id="MobiDB-lite"/>
    </source>
</evidence>
<feature type="compositionally biased region" description="Polar residues" evidence="1">
    <location>
        <begin position="42"/>
        <end position="63"/>
    </location>
</feature>
<sequence length="160" mass="16959">MSAGVSRAAASAWRSNACWAGPFGTVCPLLAPSWLTAEPRTSAHTGSPSRSASVSRLRTTTPHPSLRTYPSAPASNVLQRPSGASMPHREHAMLFSGLSIRLVPAARAVSLSRRRRLWQARCTATSDDEQAVSITSAGPRAPRKYANRPAAKFAALPNGT</sequence>
<organism evidence="2 3">
    <name type="scientific">Mycobacterium talmoniae</name>
    <dbReference type="NCBI Taxonomy" id="1858794"/>
    <lineage>
        <taxon>Bacteria</taxon>
        <taxon>Bacillati</taxon>
        <taxon>Actinomycetota</taxon>
        <taxon>Actinomycetes</taxon>
        <taxon>Mycobacteriales</taxon>
        <taxon>Mycobacteriaceae</taxon>
        <taxon>Mycobacterium</taxon>
    </lineage>
</organism>
<protein>
    <submittedName>
        <fullName evidence="2">Uncharacterized protein</fullName>
    </submittedName>
</protein>
<accession>A0A2S8BEJ2</accession>
<name>A0A2S8BEJ2_9MYCO</name>
<evidence type="ECO:0000313" key="2">
    <source>
        <dbReference type="EMBL" id="PQM45074.1"/>
    </source>
</evidence>
<evidence type="ECO:0000313" key="3">
    <source>
        <dbReference type="Proteomes" id="UP000238296"/>
    </source>
</evidence>
<gene>
    <name evidence="2" type="ORF">C1Y40_04762</name>
</gene>
<proteinExistence type="predicted"/>
<dbReference type="EMBL" id="PPEA01000672">
    <property type="protein sequence ID" value="PQM45074.1"/>
    <property type="molecule type" value="Genomic_DNA"/>
</dbReference>
<feature type="region of interest" description="Disordered" evidence="1">
    <location>
        <begin position="39"/>
        <end position="84"/>
    </location>
</feature>
<reference evidence="2 3" key="1">
    <citation type="journal article" date="2017" name="Int. J. Syst. Evol. Microbiol.">
        <title>Mycobacterium talmoniae sp. nov., a slowly growing mycobacterium isolated from human respiratory samples.</title>
        <authorList>
            <person name="Davidson R.M."/>
            <person name="DeGroote M.A."/>
            <person name="Marola J.L."/>
            <person name="Buss S."/>
            <person name="Jones V."/>
            <person name="McNeil M.R."/>
            <person name="Freifeld A.G."/>
            <person name="Elaine Epperson L."/>
            <person name="Hasan N.A."/>
            <person name="Jackson M."/>
            <person name="Iwen P.C."/>
            <person name="Salfinger M."/>
            <person name="Strong M."/>
        </authorList>
    </citation>
    <scope>NUCLEOTIDE SEQUENCE [LARGE SCALE GENOMIC DNA]</scope>
    <source>
        <strain evidence="2 3">ATCC BAA-2683</strain>
    </source>
</reference>
<comment type="caution">
    <text evidence="2">The sequence shown here is derived from an EMBL/GenBank/DDBJ whole genome shotgun (WGS) entry which is preliminary data.</text>
</comment>
<dbReference type="AlphaFoldDB" id="A0A2S8BEJ2"/>